<dbReference type="InterPro" id="IPR014756">
    <property type="entry name" value="Ig_E-set"/>
</dbReference>
<protein>
    <recommendedName>
        <fullName evidence="10">1,4-alpha-glucan branching enzyme GlgB</fullName>
        <ecNumber evidence="10">2.4.1.18</ecNumber>
    </recommendedName>
    <alternativeName>
        <fullName evidence="10">1,4-alpha-D-glucan:1,4-alpha-D-glucan 6-glucosyl-transferase</fullName>
    </alternativeName>
    <alternativeName>
        <fullName evidence="10">Alpha-(1-&gt;4)-glucan branching enzyme</fullName>
    </alternativeName>
    <alternativeName>
        <fullName evidence="10">Glycogen branching enzyme</fullName>
        <shortName evidence="10">BE</shortName>
    </alternativeName>
</protein>
<keyword evidence="7 10" id="KW-0808">Transferase</keyword>
<evidence type="ECO:0000256" key="6">
    <source>
        <dbReference type="ARBA" id="ARBA00022676"/>
    </source>
</evidence>
<dbReference type="Gene3D" id="2.60.40.10">
    <property type="entry name" value="Immunoglobulins"/>
    <property type="match status" value="1"/>
</dbReference>
<comment type="similarity">
    <text evidence="4 10">Belongs to the glycosyl hydrolase 13 family. GlgB subfamily.</text>
</comment>
<dbReference type="SMART" id="SM00642">
    <property type="entry name" value="Aamy"/>
    <property type="match status" value="1"/>
</dbReference>
<keyword evidence="6 10" id="KW-0328">Glycosyltransferase</keyword>
<dbReference type="Proteomes" id="UP000005496">
    <property type="component" value="Unassembled WGS sequence"/>
</dbReference>
<dbReference type="GO" id="GO:0005829">
    <property type="term" value="C:cytosol"/>
    <property type="evidence" value="ECO:0007669"/>
    <property type="project" value="TreeGrafter"/>
</dbReference>
<dbReference type="InterPro" id="IPR044143">
    <property type="entry name" value="GlgB_N_E_set_prok"/>
</dbReference>
<dbReference type="GO" id="GO:0004553">
    <property type="term" value="F:hydrolase activity, hydrolyzing O-glycosyl compounds"/>
    <property type="evidence" value="ECO:0007669"/>
    <property type="project" value="InterPro"/>
</dbReference>
<evidence type="ECO:0000256" key="5">
    <source>
        <dbReference type="ARBA" id="ARBA00022600"/>
    </source>
</evidence>
<dbReference type="AlphaFoldDB" id="D6SP69"/>
<comment type="catalytic activity">
    <reaction evidence="1 10">
        <text>Transfers a segment of a (1-&gt;4)-alpha-D-glucan chain to a primary hydroxy group in a similar glucan chain.</text>
        <dbReference type="EC" id="2.4.1.18"/>
    </reaction>
</comment>
<dbReference type="OrthoDB" id="9800174at2"/>
<dbReference type="EMBL" id="ACJN02000002">
    <property type="protein sequence ID" value="EFI34545.1"/>
    <property type="molecule type" value="Genomic_DNA"/>
</dbReference>
<dbReference type="InterPro" id="IPR006047">
    <property type="entry name" value="GH13_cat_dom"/>
</dbReference>
<dbReference type="GO" id="GO:0003844">
    <property type="term" value="F:1,4-alpha-glucan branching enzyme activity"/>
    <property type="evidence" value="ECO:0007669"/>
    <property type="project" value="UniProtKB-UniRule"/>
</dbReference>
<dbReference type="InterPro" id="IPR004193">
    <property type="entry name" value="Glyco_hydro_13_N"/>
</dbReference>
<dbReference type="Pfam" id="PF02806">
    <property type="entry name" value="Alpha-amylase_C"/>
    <property type="match status" value="1"/>
</dbReference>
<organism evidence="13 14">
    <name type="scientific">Desulfonatronospira thiodismutans ASO3-1</name>
    <dbReference type="NCBI Taxonomy" id="555779"/>
    <lineage>
        <taxon>Bacteria</taxon>
        <taxon>Pseudomonadati</taxon>
        <taxon>Thermodesulfobacteriota</taxon>
        <taxon>Desulfovibrionia</taxon>
        <taxon>Desulfovibrionales</taxon>
        <taxon>Desulfonatronovibrionaceae</taxon>
        <taxon>Desulfonatronospira</taxon>
    </lineage>
</organism>
<reference evidence="13" key="1">
    <citation type="submission" date="2010-05" db="EMBL/GenBank/DDBJ databases">
        <title>The draft genome of Desulfonatronospira thiodismutans ASO3-1.</title>
        <authorList>
            <consortium name="US DOE Joint Genome Institute (JGI-PGF)"/>
            <person name="Lucas S."/>
            <person name="Copeland A."/>
            <person name="Lapidus A."/>
            <person name="Cheng J.-F."/>
            <person name="Bruce D."/>
            <person name="Goodwin L."/>
            <person name="Pitluck S."/>
            <person name="Chertkov O."/>
            <person name="Brettin T."/>
            <person name="Detter J.C."/>
            <person name="Han C."/>
            <person name="Land M.L."/>
            <person name="Hauser L."/>
            <person name="Kyrpides N."/>
            <person name="Mikhailova N."/>
            <person name="Muyzer G."/>
            <person name="Woyke T."/>
        </authorList>
    </citation>
    <scope>NUCLEOTIDE SEQUENCE [LARGE SCALE GENOMIC DNA]</scope>
    <source>
        <strain evidence="13">ASO3-1</strain>
    </source>
</reference>
<comment type="function">
    <text evidence="2 10">Catalyzes the formation of the alpha-1,6-glucosidic linkages in glycogen by scission of a 1,4-alpha-linked oligosaccharide from growing alpha-1,4-glucan chains and the subsequent attachment of the oligosaccharide to the alpha-1,6 position.</text>
</comment>
<evidence type="ECO:0000256" key="3">
    <source>
        <dbReference type="ARBA" id="ARBA00004964"/>
    </source>
</evidence>
<dbReference type="InterPro" id="IPR017853">
    <property type="entry name" value="GH"/>
</dbReference>
<dbReference type="GO" id="GO:0043169">
    <property type="term" value="F:cation binding"/>
    <property type="evidence" value="ECO:0007669"/>
    <property type="project" value="InterPro"/>
</dbReference>
<dbReference type="PANTHER" id="PTHR43651:SF3">
    <property type="entry name" value="1,4-ALPHA-GLUCAN-BRANCHING ENZYME"/>
    <property type="match status" value="1"/>
</dbReference>
<dbReference type="InterPro" id="IPR013780">
    <property type="entry name" value="Glyco_hydro_b"/>
</dbReference>
<comment type="pathway">
    <text evidence="3 10">Glycan biosynthesis; glycogen biosynthesis.</text>
</comment>
<dbReference type="GO" id="GO:0005978">
    <property type="term" value="P:glycogen biosynthetic process"/>
    <property type="evidence" value="ECO:0007669"/>
    <property type="project" value="UniProtKB-UniRule"/>
</dbReference>
<evidence type="ECO:0000256" key="7">
    <source>
        <dbReference type="ARBA" id="ARBA00022679"/>
    </source>
</evidence>
<dbReference type="eggNOG" id="COG0296">
    <property type="taxonomic scope" value="Bacteria"/>
</dbReference>
<dbReference type="RefSeq" id="WP_008869865.1">
    <property type="nucleotide sequence ID" value="NZ_ACJN02000002.1"/>
</dbReference>
<dbReference type="NCBIfam" id="TIGR01515">
    <property type="entry name" value="branching_enzym"/>
    <property type="match status" value="1"/>
</dbReference>
<feature type="domain" description="Glycosyl hydrolase family 13 catalytic" evidence="12">
    <location>
        <begin position="149"/>
        <end position="498"/>
    </location>
</feature>
<evidence type="ECO:0000256" key="8">
    <source>
        <dbReference type="ARBA" id="ARBA00023056"/>
    </source>
</evidence>
<sequence>MFTEQDIYLYKQGRHFRLYKHLGAQVVMHGGVRGTYFGVWAPNAEQVSVIGDFNYWDNTTHQLNVRGDGSGIWEGFVPEAMPGHKYKYHIRSRFQGYSVDKGDPFGFYWETAPSTASIIWQMDYQWGDEEWMQNRREKNRQDKPLSIYEMHLGSWMRDPDNPERLLSYRELADRLPGYLVDMGFTHVEFMPVAEHPFYGSWGYQILGFFAPTSRYGTPQDFMYLIDVLHQHGIGVILDWVPSHFPTDEVGLGFFDGTHLYEHMDSRKGFHPEWKSYIFNYGRNEVVSFLISNALFWLDYYHIDGLRLDAVASMLYLDYAREDGDWEPNEFGGNENLDAISFLKHLNSEVYRSYPDVQTFAEESTSWPMVSRPTYVGGLGFGYKWNMGWMNDTLSYMSREPVFRKYHHNQMTFSIWYAFTENFVLPLSHDEVVHLKGSLVTKMPGDDWQKLANLRLLLGYMYAHPGKKLLFMGAEMAQWTEWNHDKSLDWHLLQYDRHRQVQDWLREVNNLYRNRPQLYELDFEPGGFSWIDCTDSDNSVLSFIRRDKEKKPLIMAANFTPVPRHDYILGVPGPGPYREILNSDDARFGGSHLVNPDVYHAQEIQAHGYSHRLSLTLPPLGILFMEQS</sequence>
<feature type="active site" description="Nucleophile" evidence="10 11">
    <location>
        <position position="308"/>
    </location>
</feature>
<dbReference type="FunFam" id="3.20.20.80:FF:000003">
    <property type="entry name" value="1,4-alpha-glucan branching enzyme GlgB"/>
    <property type="match status" value="1"/>
</dbReference>
<name>D6SP69_9BACT</name>
<keyword evidence="14" id="KW-1185">Reference proteome</keyword>
<feature type="active site" description="Proton donor" evidence="10 11">
    <location>
        <position position="361"/>
    </location>
</feature>
<dbReference type="Gene3D" id="3.20.20.80">
    <property type="entry name" value="Glycosidases"/>
    <property type="match status" value="1"/>
</dbReference>
<evidence type="ECO:0000256" key="1">
    <source>
        <dbReference type="ARBA" id="ARBA00000826"/>
    </source>
</evidence>
<evidence type="ECO:0000313" key="13">
    <source>
        <dbReference type="EMBL" id="EFI34545.1"/>
    </source>
</evidence>
<proteinExistence type="inferred from homology"/>
<keyword evidence="9 10" id="KW-0119">Carbohydrate metabolism</keyword>
<dbReference type="InterPro" id="IPR006048">
    <property type="entry name" value="A-amylase/branching_C"/>
</dbReference>
<keyword evidence="5 10" id="KW-0321">Glycogen metabolism</keyword>
<dbReference type="UniPathway" id="UPA00164"/>
<dbReference type="Pfam" id="PF00128">
    <property type="entry name" value="Alpha-amylase"/>
    <property type="match status" value="1"/>
</dbReference>
<dbReference type="InterPro" id="IPR037439">
    <property type="entry name" value="Branching_enzy"/>
</dbReference>
<dbReference type="NCBIfam" id="NF003811">
    <property type="entry name" value="PRK05402.1"/>
    <property type="match status" value="1"/>
</dbReference>
<dbReference type="Pfam" id="PF02922">
    <property type="entry name" value="CBM_48"/>
    <property type="match status" value="1"/>
</dbReference>
<dbReference type="Gene3D" id="2.60.40.1180">
    <property type="entry name" value="Golgi alpha-mannosidase II"/>
    <property type="match status" value="1"/>
</dbReference>
<evidence type="ECO:0000313" key="14">
    <source>
        <dbReference type="Proteomes" id="UP000005496"/>
    </source>
</evidence>
<evidence type="ECO:0000256" key="9">
    <source>
        <dbReference type="ARBA" id="ARBA00023277"/>
    </source>
</evidence>
<dbReference type="HAMAP" id="MF_00685">
    <property type="entry name" value="GlgB"/>
    <property type="match status" value="1"/>
</dbReference>
<evidence type="ECO:0000256" key="10">
    <source>
        <dbReference type="HAMAP-Rule" id="MF_00685"/>
    </source>
</evidence>
<keyword evidence="8 10" id="KW-0320">Glycogen biosynthesis</keyword>
<dbReference type="NCBIfam" id="NF008967">
    <property type="entry name" value="PRK12313.1"/>
    <property type="match status" value="1"/>
</dbReference>
<evidence type="ECO:0000256" key="2">
    <source>
        <dbReference type="ARBA" id="ARBA00002953"/>
    </source>
</evidence>
<dbReference type="SUPFAM" id="SSF51011">
    <property type="entry name" value="Glycosyl hydrolase domain"/>
    <property type="match status" value="1"/>
</dbReference>
<dbReference type="CDD" id="cd11322">
    <property type="entry name" value="AmyAc_Glg_BE"/>
    <property type="match status" value="1"/>
</dbReference>
<evidence type="ECO:0000259" key="12">
    <source>
        <dbReference type="SMART" id="SM00642"/>
    </source>
</evidence>
<dbReference type="InterPro" id="IPR006407">
    <property type="entry name" value="GlgB"/>
</dbReference>
<evidence type="ECO:0000256" key="4">
    <source>
        <dbReference type="ARBA" id="ARBA00009000"/>
    </source>
</evidence>
<comment type="caution">
    <text evidence="13">The sequence shown here is derived from an EMBL/GenBank/DDBJ whole genome shotgun (WGS) entry which is preliminary data.</text>
</comment>
<dbReference type="SUPFAM" id="SSF81296">
    <property type="entry name" value="E set domains"/>
    <property type="match status" value="1"/>
</dbReference>
<dbReference type="SUPFAM" id="SSF51445">
    <property type="entry name" value="(Trans)glycosidases"/>
    <property type="match status" value="1"/>
</dbReference>
<evidence type="ECO:0000256" key="11">
    <source>
        <dbReference type="PIRSR" id="PIRSR000463-1"/>
    </source>
</evidence>
<comment type="subunit">
    <text evidence="10">Monomer.</text>
</comment>
<dbReference type="InterPro" id="IPR013783">
    <property type="entry name" value="Ig-like_fold"/>
</dbReference>
<dbReference type="PIRSF" id="PIRSF000463">
    <property type="entry name" value="GlgB"/>
    <property type="match status" value="1"/>
</dbReference>
<dbReference type="FunFam" id="2.60.40.1180:FF:000002">
    <property type="entry name" value="1,4-alpha-glucan branching enzyme GlgB"/>
    <property type="match status" value="1"/>
</dbReference>
<dbReference type="CDD" id="cd02855">
    <property type="entry name" value="E_set_GBE_prok_N"/>
    <property type="match status" value="1"/>
</dbReference>
<gene>
    <name evidence="10" type="primary">glgB</name>
    <name evidence="13" type="ORF">Dthio_PD1917</name>
</gene>
<dbReference type="EC" id="2.4.1.18" evidence="10"/>
<accession>D6SP69</accession>
<dbReference type="PANTHER" id="PTHR43651">
    <property type="entry name" value="1,4-ALPHA-GLUCAN-BRANCHING ENZYME"/>
    <property type="match status" value="1"/>
</dbReference>